<feature type="region of interest" description="Disordered" evidence="3">
    <location>
        <begin position="18"/>
        <end position="41"/>
    </location>
</feature>
<dbReference type="GO" id="GO:0016491">
    <property type="term" value="F:oxidoreductase activity"/>
    <property type="evidence" value="ECO:0007669"/>
    <property type="project" value="UniProtKB-KW"/>
</dbReference>
<dbReference type="Gene3D" id="2.60.120.330">
    <property type="entry name" value="B-lactam Antibiotic, Isopenicillin N Synthase, Chain"/>
    <property type="match status" value="1"/>
</dbReference>
<evidence type="ECO:0000256" key="1">
    <source>
        <dbReference type="ARBA" id="ARBA00008056"/>
    </source>
</evidence>
<dbReference type="PANTHER" id="PTHR47990">
    <property type="entry name" value="2-OXOGLUTARATE (2OG) AND FE(II)-DEPENDENT OXYGENASE SUPERFAMILY PROTEIN-RELATED"/>
    <property type="match status" value="1"/>
</dbReference>
<sequence>MTKTIRLGFVSLAAKQHQTSTMPHSDHSPSPPASSLTNLPPFPDNVPTAPLLLISLTKLLNHDPEEQERCWRACQDLGFFYLDLRNDELGTALLADSDQLFQLMTAFYDLPVEEKVQYDFKSKGSYFGYKGFGEGIIDKNGTRDRNEFYNISKDDILGLADRLPSPACLSGHGERRVFERYIKSSHGICQLVVALLSSRLPLTENAGRDGGLTRFHRLTANSGDQIRFVKAAPQDRSTKGVALGEHTDFGSVTVLFNRLGGLQVRLPQHMEAVPPDETVQTASAVEKKLCEDGWCYVKPLPGHCVVNLGDALVKFSNGQLRSNIHRVVAPPGRQGEVTRYSLVYFCRPEDDVLLRSLVENGREEQEEAVTAKEWILRRALGRREAGGWEKSGGTEEGSMRKGGMRV</sequence>
<dbReference type="InterPro" id="IPR027443">
    <property type="entry name" value="IPNS-like_sf"/>
</dbReference>
<dbReference type="Pfam" id="PF03171">
    <property type="entry name" value="2OG-FeII_Oxy"/>
    <property type="match status" value="1"/>
</dbReference>
<gene>
    <name evidence="5" type="ORF">EKO04_000930</name>
</gene>
<dbReference type="Proteomes" id="UP000651452">
    <property type="component" value="Unassembled WGS sequence"/>
</dbReference>
<evidence type="ECO:0000313" key="5">
    <source>
        <dbReference type="EMBL" id="KAF9701305.1"/>
    </source>
</evidence>
<dbReference type="InterPro" id="IPR050231">
    <property type="entry name" value="Iron_ascorbate_oxido_reductase"/>
</dbReference>
<dbReference type="GO" id="GO:0046872">
    <property type="term" value="F:metal ion binding"/>
    <property type="evidence" value="ECO:0007669"/>
    <property type="project" value="UniProtKB-KW"/>
</dbReference>
<keyword evidence="2" id="KW-0408">Iron</keyword>
<dbReference type="EMBL" id="RZGK01000002">
    <property type="protein sequence ID" value="KAF9701305.1"/>
    <property type="molecule type" value="Genomic_DNA"/>
</dbReference>
<comment type="similarity">
    <text evidence="1 2">Belongs to the iron/ascorbate-dependent oxidoreductase family.</text>
</comment>
<proteinExistence type="inferred from homology"/>
<dbReference type="InterPro" id="IPR005123">
    <property type="entry name" value="Oxoglu/Fe-dep_dioxygenase_dom"/>
</dbReference>
<dbReference type="SUPFAM" id="SSF51197">
    <property type="entry name" value="Clavaminate synthase-like"/>
    <property type="match status" value="1"/>
</dbReference>
<feature type="region of interest" description="Disordered" evidence="3">
    <location>
        <begin position="386"/>
        <end position="406"/>
    </location>
</feature>
<comment type="caution">
    <text evidence="5">The sequence shown here is derived from an EMBL/GenBank/DDBJ whole genome shotgun (WGS) entry which is preliminary data.</text>
</comment>
<organism evidence="5 6">
    <name type="scientific">Ascochyta lentis</name>
    <dbReference type="NCBI Taxonomy" id="205686"/>
    <lineage>
        <taxon>Eukaryota</taxon>
        <taxon>Fungi</taxon>
        <taxon>Dikarya</taxon>
        <taxon>Ascomycota</taxon>
        <taxon>Pezizomycotina</taxon>
        <taxon>Dothideomycetes</taxon>
        <taxon>Pleosporomycetidae</taxon>
        <taxon>Pleosporales</taxon>
        <taxon>Pleosporineae</taxon>
        <taxon>Didymellaceae</taxon>
        <taxon>Ascochyta</taxon>
    </lineage>
</organism>
<reference evidence="5" key="1">
    <citation type="submission" date="2018-12" db="EMBL/GenBank/DDBJ databases">
        <authorList>
            <person name="Syme R.A."/>
            <person name="Farfan-Caceres L."/>
            <person name="Lichtenzveig J."/>
        </authorList>
    </citation>
    <scope>NUCLEOTIDE SEQUENCE</scope>
    <source>
        <strain evidence="5">Al4</strain>
    </source>
</reference>
<dbReference type="AlphaFoldDB" id="A0A8H7MMT2"/>
<dbReference type="PROSITE" id="PS51471">
    <property type="entry name" value="FE2OG_OXY"/>
    <property type="match status" value="1"/>
</dbReference>
<keyword evidence="2" id="KW-0560">Oxidoreductase</keyword>
<dbReference type="GO" id="GO:0044283">
    <property type="term" value="P:small molecule biosynthetic process"/>
    <property type="evidence" value="ECO:0007669"/>
    <property type="project" value="UniProtKB-ARBA"/>
</dbReference>
<dbReference type="OrthoDB" id="288590at2759"/>
<dbReference type="Pfam" id="PF14226">
    <property type="entry name" value="DIOX_N"/>
    <property type="match status" value="1"/>
</dbReference>
<accession>A0A8H7MMT2</accession>
<keyword evidence="6" id="KW-1185">Reference proteome</keyword>
<evidence type="ECO:0000259" key="4">
    <source>
        <dbReference type="PROSITE" id="PS51471"/>
    </source>
</evidence>
<reference evidence="5" key="2">
    <citation type="submission" date="2020-09" db="EMBL/GenBank/DDBJ databases">
        <title>Reference genome assembly for Australian Ascochyta lentis isolate Al4.</title>
        <authorList>
            <person name="Lee R.C."/>
            <person name="Farfan-Caceres L.M."/>
            <person name="Debler J.W."/>
            <person name="Williams A.H."/>
            <person name="Henares B.M."/>
        </authorList>
    </citation>
    <scope>NUCLEOTIDE SEQUENCE</scope>
    <source>
        <strain evidence="5">Al4</strain>
    </source>
</reference>
<dbReference type="InterPro" id="IPR026992">
    <property type="entry name" value="DIOX_N"/>
</dbReference>
<keyword evidence="2" id="KW-0479">Metal-binding</keyword>
<evidence type="ECO:0000313" key="6">
    <source>
        <dbReference type="Proteomes" id="UP000651452"/>
    </source>
</evidence>
<feature type="domain" description="Fe2OG dioxygenase" evidence="4">
    <location>
        <begin position="222"/>
        <end position="348"/>
    </location>
</feature>
<protein>
    <recommendedName>
        <fullName evidence="4">Fe2OG dioxygenase domain-containing protein</fullName>
    </recommendedName>
</protein>
<dbReference type="InterPro" id="IPR044861">
    <property type="entry name" value="IPNS-like_FE2OG_OXY"/>
</dbReference>
<name>A0A8H7MMT2_9PLEO</name>
<evidence type="ECO:0000256" key="2">
    <source>
        <dbReference type="RuleBase" id="RU003682"/>
    </source>
</evidence>
<evidence type="ECO:0000256" key="3">
    <source>
        <dbReference type="SAM" id="MobiDB-lite"/>
    </source>
</evidence>